<dbReference type="Pfam" id="PF07980">
    <property type="entry name" value="SusD_RagB"/>
    <property type="match status" value="1"/>
</dbReference>
<accession>A0A8H9FX43</accession>
<comment type="similarity">
    <text evidence="2">Belongs to the SusD family.</text>
</comment>
<evidence type="ECO:0000259" key="8">
    <source>
        <dbReference type="Pfam" id="PF14322"/>
    </source>
</evidence>
<evidence type="ECO:0000256" key="2">
    <source>
        <dbReference type="ARBA" id="ARBA00006275"/>
    </source>
</evidence>
<dbReference type="InterPro" id="IPR033985">
    <property type="entry name" value="SusD-like_N"/>
</dbReference>
<dbReference type="AlphaFoldDB" id="A0A8H9FX43"/>
<evidence type="ECO:0000256" key="3">
    <source>
        <dbReference type="ARBA" id="ARBA00022729"/>
    </source>
</evidence>
<dbReference type="CDD" id="cd08977">
    <property type="entry name" value="SusD"/>
    <property type="match status" value="1"/>
</dbReference>
<evidence type="ECO:0000313" key="9">
    <source>
        <dbReference type="EMBL" id="GGE12222.1"/>
    </source>
</evidence>
<feature type="domain" description="SusD-like N-terminal" evidence="8">
    <location>
        <begin position="101"/>
        <end position="228"/>
    </location>
</feature>
<evidence type="ECO:0000313" key="10">
    <source>
        <dbReference type="Proteomes" id="UP000614460"/>
    </source>
</evidence>
<dbReference type="InterPro" id="IPR011990">
    <property type="entry name" value="TPR-like_helical_dom_sf"/>
</dbReference>
<name>A0A8H9FX43_9SPHI</name>
<reference evidence="9" key="2">
    <citation type="submission" date="2020-09" db="EMBL/GenBank/DDBJ databases">
        <authorList>
            <person name="Sun Q."/>
            <person name="Zhou Y."/>
        </authorList>
    </citation>
    <scope>NUCLEOTIDE SEQUENCE</scope>
    <source>
        <strain evidence="9">CGMCC 1.15966</strain>
    </source>
</reference>
<dbReference type="PROSITE" id="PS51257">
    <property type="entry name" value="PROKAR_LIPOPROTEIN"/>
    <property type="match status" value="1"/>
</dbReference>
<comment type="caution">
    <text evidence="9">The sequence shown here is derived from an EMBL/GenBank/DDBJ whole genome shotgun (WGS) entry which is preliminary data.</text>
</comment>
<dbReference type="SUPFAM" id="SSF48452">
    <property type="entry name" value="TPR-like"/>
    <property type="match status" value="1"/>
</dbReference>
<feature type="chain" id="PRO_5034554672" evidence="6">
    <location>
        <begin position="25"/>
        <end position="525"/>
    </location>
</feature>
<dbReference type="GO" id="GO:0009279">
    <property type="term" value="C:cell outer membrane"/>
    <property type="evidence" value="ECO:0007669"/>
    <property type="project" value="UniProtKB-SubCell"/>
</dbReference>
<evidence type="ECO:0000259" key="7">
    <source>
        <dbReference type="Pfam" id="PF07980"/>
    </source>
</evidence>
<evidence type="ECO:0000256" key="6">
    <source>
        <dbReference type="SAM" id="SignalP"/>
    </source>
</evidence>
<proteinExistence type="inferred from homology"/>
<organism evidence="9 10">
    <name type="scientific">Sphingobacterium cellulitidis</name>
    <dbReference type="NCBI Taxonomy" id="1768011"/>
    <lineage>
        <taxon>Bacteria</taxon>
        <taxon>Pseudomonadati</taxon>
        <taxon>Bacteroidota</taxon>
        <taxon>Sphingobacteriia</taxon>
        <taxon>Sphingobacteriales</taxon>
        <taxon>Sphingobacteriaceae</taxon>
        <taxon>Sphingobacterium</taxon>
    </lineage>
</organism>
<dbReference type="Gene3D" id="1.25.40.390">
    <property type="match status" value="1"/>
</dbReference>
<dbReference type="Pfam" id="PF14322">
    <property type="entry name" value="SusD-like_3"/>
    <property type="match status" value="1"/>
</dbReference>
<keyword evidence="5" id="KW-0998">Cell outer membrane</keyword>
<keyword evidence="10" id="KW-1185">Reference proteome</keyword>
<keyword evidence="3 6" id="KW-0732">Signal</keyword>
<sequence>MKLQFKKKYIFMPAMALGLAAGMASCSKSFTDLTPQGTTTDANFWKTESDAIFASNGLYEHFNDDNMFGRGLFWFVNASDDVVTGRTDAGSAAVRNFTATGNESRINSMYKKFYQIIQRANNIIVKVPSMNISDKTKNQVIGEAYFMRGYASFYLSQYYGDQRAGVPIVTEQNMNENKFTRPANVQENFKQIESDLLKAADMLPLLTTYDASNLGRANKDAAYAYLAKTNVQWARYDKSKWAQVVKYCDMVTNSGSGRKLIDTDNPAVDFASVFYVENNYSSEYIFSVVSNKVYGSILPAVMFENTGYGLYNGWGYFHPSLELYNSFEAGDPRRKATILEFGDTFTLFGQESKYFSSNSQTGFQFNKYMQPFRFPKDQHLNPNGDYPTSNLNIPLVRYADILLMKAEALIMDGKNGDAEINKVRNRAGLSNLSGATLTQLKRERRSEFAGEYTDRHSDLVRWGDAQAAYAKPATGRQHTVKTDPNSPYTIITVWAPRNFNPAVHHVWPIPPQDVSNSGIAQNQGW</sequence>
<dbReference type="InterPro" id="IPR012944">
    <property type="entry name" value="SusD_RagB_dom"/>
</dbReference>
<comment type="subcellular location">
    <subcellularLocation>
        <location evidence="1">Cell outer membrane</location>
    </subcellularLocation>
</comment>
<evidence type="ECO:0000256" key="1">
    <source>
        <dbReference type="ARBA" id="ARBA00004442"/>
    </source>
</evidence>
<reference evidence="9" key="1">
    <citation type="journal article" date="2014" name="Int. J. Syst. Evol. Microbiol.">
        <title>Complete genome sequence of Corynebacterium casei LMG S-19264T (=DSM 44701T), isolated from a smear-ripened cheese.</title>
        <authorList>
            <consortium name="US DOE Joint Genome Institute (JGI-PGF)"/>
            <person name="Walter F."/>
            <person name="Albersmeier A."/>
            <person name="Kalinowski J."/>
            <person name="Ruckert C."/>
        </authorList>
    </citation>
    <scope>NUCLEOTIDE SEQUENCE</scope>
    <source>
        <strain evidence="9">CGMCC 1.15966</strain>
    </source>
</reference>
<gene>
    <name evidence="9" type="ORF">GCM10011516_07480</name>
</gene>
<dbReference type="EMBL" id="BMKM01000001">
    <property type="protein sequence ID" value="GGE12222.1"/>
    <property type="molecule type" value="Genomic_DNA"/>
</dbReference>
<evidence type="ECO:0000256" key="5">
    <source>
        <dbReference type="ARBA" id="ARBA00023237"/>
    </source>
</evidence>
<dbReference type="RefSeq" id="WP_229678252.1">
    <property type="nucleotide sequence ID" value="NZ_BMKM01000001.1"/>
</dbReference>
<feature type="signal peptide" evidence="6">
    <location>
        <begin position="1"/>
        <end position="24"/>
    </location>
</feature>
<feature type="domain" description="RagB/SusD" evidence="7">
    <location>
        <begin position="313"/>
        <end position="525"/>
    </location>
</feature>
<evidence type="ECO:0000256" key="4">
    <source>
        <dbReference type="ARBA" id="ARBA00023136"/>
    </source>
</evidence>
<keyword evidence="4" id="KW-0472">Membrane</keyword>
<protein>
    <submittedName>
        <fullName evidence="9">Membrane protein</fullName>
    </submittedName>
</protein>
<dbReference type="Proteomes" id="UP000614460">
    <property type="component" value="Unassembled WGS sequence"/>
</dbReference>